<keyword evidence="8" id="KW-1185">Reference proteome</keyword>
<dbReference type="EMBL" id="LWQS01000091">
    <property type="protein sequence ID" value="OAN40831.1"/>
    <property type="molecule type" value="Genomic_DNA"/>
</dbReference>
<evidence type="ECO:0000256" key="2">
    <source>
        <dbReference type="ARBA" id="ARBA00022475"/>
    </source>
</evidence>
<dbReference type="GO" id="GO:0006011">
    <property type="term" value="P:UDP-alpha-D-glucose metabolic process"/>
    <property type="evidence" value="ECO:0007669"/>
    <property type="project" value="InterPro"/>
</dbReference>
<dbReference type="STRING" id="1707952.A6A03_19255"/>
<dbReference type="OrthoDB" id="9806702at2"/>
<evidence type="ECO:0000256" key="1">
    <source>
        <dbReference type="ARBA" id="ARBA00004162"/>
    </source>
</evidence>
<reference evidence="7 8" key="1">
    <citation type="submission" date="2016-04" db="EMBL/GenBank/DDBJ databases">
        <title>Chloroflexus islandicus sp. nov., a thermophilic filamentous anoxygenic phototrophic bacterium from geyser Strokkur (Iceland).</title>
        <authorList>
            <person name="Gaisin V.A."/>
            <person name="Kalashnikov A.M."/>
            <person name="Sukhacheva M.V."/>
            <person name="Grouzdev D.S."/>
            <person name="Ivanov T.M."/>
            <person name="Kuznetsov B."/>
            <person name="Gorlenko V.M."/>
        </authorList>
    </citation>
    <scope>NUCLEOTIDE SEQUENCE [LARGE SCALE GENOMIC DNA]</scope>
    <source>
        <strain evidence="8">isl-2</strain>
    </source>
</reference>
<protein>
    <submittedName>
        <fullName evidence="7">Cellulose synthase</fullName>
    </submittedName>
</protein>
<feature type="transmembrane region" description="Helical" evidence="6">
    <location>
        <begin position="657"/>
        <end position="677"/>
    </location>
</feature>
<evidence type="ECO:0000256" key="6">
    <source>
        <dbReference type="SAM" id="Phobius"/>
    </source>
</evidence>
<dbReference type="PANTHER" id="PTHR39083">
    <property type="entry name" value="CYCLIC DI-GMP-BINDING PROTEIN"/>
    <property type="match status" value="1"/>
</dbReference>
<keyword evidence="2" id="KW-1003">Cell membrane</keyword>
<comment type="subcellular location">
    <subcellularLocation>
        <location evidence="1">Cell membrane</location>
        <topology evidence="1">Single-pass membrane protein</topology>
    </subcellularLocation>
</comment>
<dbReference type="Pfam" id="PF03170">
    <property type="entry name" value="BcsB"/>
    <property type="match status" value="1"/>
</dbReference>
<evidence type="ECO:0000313" key="7">
    <source>
        <dbReference type="EMBL" id="OAN40831.1"/>
    </source>
</evidence>
<dbReference type="Gene3D" id="2.60.120.260">
    <property type="entry name" value="Galactose-binding domain-like"/>
    <property type="match status" value="2"/>
</dbReference>
<evidence type="ECO:0000256" key="5">
    <source>
        <dbReference type="ARBA" id="ARBA00023136"/>
    </source>
</evidence>
<dbReference type="RefSeq" id="WP_066790718.1">
    <property type="nucleotide sequence ID" value="NZ_LWQS01000091.1"/>
</dbReference>
<dbReference type="GO" id="GO:0005886">
    <property type="term" value="C:plasma membrane"/>
    <property type="evidence" value="ECO:0007669"/>
    <property type="project" value="UniProtKB-SubCell"/>
</dbReference>
<sequence>MSLWMRWWLVLLVILLTVIAPAPVQGQSAAKRFADLGYGDRTARGIDAVLDYYFPIPTGLRPASDGLLTLRFSHSPLLRSDRSTITVALNGQSLASTRLTAENAADGALAVPLPVAGFTGPGLFVQVQVHMRLTDDACEEVQNPALWTVVSGDSTLRLDLQPVTEGTLADLAALFAPLPLSAPTTRLPPALVLSPATDPAILRAGGIAAFAVGQWSALAGQDPVLTVADVLPAQAPAIVVALGPLPAGDWGTVRWNGTAYEVDGQAIPVDHGILALAPTAPPHLLVAGATPTALTYAAQALTTVLPAAPVLAVPQAPPAPVAAAWREGAASFAQLGIAQRRVSGAGEHQIDYAFERPPGWDLRVGATLELHVVAAAGLVPETSWLAVAVNGITLGSQRLRVETNAIERYRFELPADLLNSDLAGTPLRQIDLQARLYLDLPNNGCEEVNTSAAWAIIEPTSAWRLPHDSAATDDLGRFPAALIGNTSARLVLPAQPTATEIQAGLELAAAMGRWSATPETLPPILVTADAIGDDRNGPLAILGDRNRNQLTTTLNTAANTPFVYQPGRGAQATLRLIPSPWQSGARVLLIDAADGAGMRLGVRALRERALLRVLRGAQAQITGDRDSTVVPLTPPLAAPPQTLTPRIEVVLLERIPAWQFVGGILLIALLATAVLVVRIRWLRKP</sequence>
<accession>A0A178M2A1</accession>
<name>A0A178M2A1_9CHLR</name>
<evidence type="ECO:0000313" key="8">
    <source>
        <dbReference type="Proteomes" id="UP000078287"/>
    </source>
</evidence>
<dbReference type="Proteomes" id="UP000078287">
    <property type="component" value="Unassembled WGS sequence"/>
</dbReference>
<evidence type="ECO:0000256" key="3">
    <source>
        <dbReference type="ARBA" id="ARBA00022692"/>
    </source>
</evidence>
<organism evidence="7 8">
    <name type="scientific">Chloroflexus islandicus</name>
    <dbReference type="NCBI Taxonomy" id="1707952"/>
    <lineage>
        <taxon>Bacteria</taxon>
        <taxon>Bacillati</taxon>
        <taxon>Chloroflexota</taxon>
        <taxon>Chloroflexia</taxon>
        <taxon>Chloroflexales</taxon>
        <taxon>Chloroflexineae</taxon>
        <taxon>Chloroflexaceae</taxon>
        <taxon>Chloroflexus</taxon>
    </lineage>
</organism>
<gene>
    <name evidence="7" type="ORF">A6A03_19255</name>
</gene>
<proteinExistence type="predicted"/>
<keyword evidence="5 6" id="KW-0472">Membrane</keyword>
<dbReference type="PANTHER" id="PTHR39083:SF1">
    <property type="entry name" value="CYCLIC DI-GMP-BINDING PROTEIN"/>
    <property type="match status" value="1"/>
</dbReference>
<dbReference type="InterPro" id="IPR018513">
    <property type="entry name" value="Cell_synthase_bac"/>
</dbReference>
<dbReference type="AlphaFoldDB" id="A0A178M2A1"/>
<keyword evidence="4 6" id="KW-1133">Transmembrane helix</keyword>
<keyword evidence="3 6" id="KW-0812">Transmembrane</keyword>
<comment type="caution">
    <text evidence="7">The sequence shown here is derived from an EMBL/GenBank/DDBJ whole genome shotgun (WGS) entry which is preliminary data.</text>
</comment>
<evidence type="ECO:0000256" key="4">
    <source>
        <dbReference type="ARBA" id="ARBA00022989"/>
    </source>
</evidence>